<dbReference type="Pfam" id="PF13377">
    <property type="entry name" value="Peripla_BP_3"/>
    <property type="match status" value="1"/>
</dbReference>
<name>A0A1K2I915_9LACO</name>
<dbReference type="GO" id="GO:0003700">
    <property type="term" value="F:DNA-binding transcription factor activity"/>
    <property type="evidence" value="ECO:0007669"/>
    <property type="project" value="TreeGrafter"/>
</dbReference>
<dbReference type="PROSITE" id="PS50932">
    <property type="entry name" value="HTH_LACI_2"/>
    <property type="match status" value="1"/>
</dbReference>
<sequence>MVTIKTIAKIAGVSHTTVSRALNNNPAVKEETRQKIQKIATELGYSPNLGARGLVTNQTYTIGLFFSSISTGTSTSFLTEVIKRLHVALDKEYMLSVNGVDDLINYNIAVKSRLDGVIAVSQSEADDEFIDFVKRNGLPIVVLNRLLRRHDISNIGFDDYAGTFQALKYAIRMGHKSFGMIEGIENFESSAIRKRAFYDCIERHGLKVVPEAVIPGNYSVASGYQAMKQILFLPHFPTFVFCANDDMAIGALRACHELNVQVPRDISIIGFDDSSYSAYTMPALTTIRKPIDKLSELGLSAFDQLMTDPNYRVKTQLVEPELIIRDSVRNLNQA</sequence>
<dbReference type="InterPro" id="IPR010982">
    <property type="entry name" value="Lambda_DNA-bd_dom_sf"/>
</dbReference>
<accession>A0A1K2I915</accession>
<keyword evidence="3" id="KW-0238">DNA-binding</keyword>
<dbReference type="SMART" id="SM00354">
    <property type="entry name" value="HTH_LACI"/>
    <property type="match status" value="1"/>
</dbReference>
<protein>
    <submittedName>
        <fullName evidence="6">Hexuronate utilization operon transcriptional repressor ExuR</fullName>
    </submittedName>
</protein>
<dbReference type="PANTHER" id="PTHR30146">
    <property type="entry name" value="LACI-RELATED TRANSCRIPTIONAL REPRESSOR"/>
    <property type="match status" value="1"/>
</dbReference>
<dbReference type="AlphaFoldDB" id="A0A1K2I915"/>
<keyword evidence="2" id="KW-0805">Transcription regulation</keyword>
<gene>
    <name evidence="6" type="ORF">LREN565_1857</name>
</gene>
<dbReference type="InterPro" id="IPR000843">
    <property type="entry name" value="HTH_LacI"/>
</dbReference>
<evidence type="ECO:0000256" key="4">
    <source>
        <dbReference type="ARBA" id="ARBA00023163"/>
    </source>
</evidence>
<keyword evidence="4" id="KW-0804">Transcription</keyword>
<dbReference type="Gene3D" id="3.40.50.2300">
    <property type="match status" value="2"/>
</dbReference>
<reference evidence="6" key="1">
    <citation type="submission" date="2016-11" db="EMBL/GenBank/DDBJ databases">
        <authorList>
            <person name="Jaros S."/>
            <person name="Januszkiewicz K."/>
            <person name="Wedrychowicz H."/>
        </authorList>
    </citation>
    <scope>NUCLEOTIDE SEQUENCE</scope>
    <source>
        <strain evidence="6">ACA-DC 565</strain>
    </source>
</reference>
<evidence type="ECO:0000256" key="3">
    <source>
        <dbReference type="ARBA" id="ARBA00023125"/>
    </source>
</evidence>
<dbReference type="GO" id="GO:0000976">
    <property type="term" value="F:transcription cis-regulatory region binding"/>
    <property type="evidence" value="ECO:0007669"/>
    <property type="project" value="TreeGrafter"/>
</dbReference>
<feature type="domain" description="HTH lacI-type" evidence="5">
    <location>
        <begin position="2"/>
        <end position="56"/>
    </location>
</feature>
<organism evidence="6">
    <name type="scientific">Loigolactobacillus rennini</name>
    <dbReference type="NCBI Taxonomy" id="238013"/>
    <lineage>
        <taxon>Bacteria</taxon>
        <taxon>Bacillati</taxon>
        <taxon>Bacillota</taxon>
        <taxon>Bacilli</taxon>
        <taxon>Lactobacillales</taxon>
        <taxon>Lactobacillaceae</taxon>
        <taxon>Loigolactobacillus</taxon>
    </lineage>
</organism>
<evidence type="ECO:0000256" key="2">
    <source>
        <dbReference type="ARBA" id="ARBA00023015"/>
    </source>
</evidence>
<evidence type="ECO:0000256" key="1">
    <source>
        <dbReference type="ARBA" id="ARBA00022491"/>
    </source>
</evidence>
<dbReference type="CDD" id="cd06267">
    <property type="entry name" value="PBP1_LacI_sugar_binding-like"/>
    <property type="match status" value="1"/>
</dbReference>
<dbReference type="EMBL" id="LT634362">
    <property type="protein sequence ID" value="SFZ88744.1"/>
    <property type="molecule type" value="Genomic_DNA"/>
</dbReference>
<proteinExistence type="predicted"/>
<dbReference type="InterPro" id="IPR046335">
    <property type="entry name" value="LacI/GalR-like_sensor"/>
</dbReference>
<dbReference type="Pfam" id="PF00356">
    <property type="entry name" value="LacI"/>
    <property type="match status" value="1"/>
</dbReference>
<keyword evidence="1" id="KW-0678">Repressor</keyword>
<dbReference type="PANTHER" id="PTHR30146:SF148">
    <property type="entry name" value="HTH-TYPE TRANSCRIPTIONAL REPRESSOR PURR-RELATED"/>
    <property type="match status" value="1"/>
</dbReference>
<dbReference type="SUPFAM" id="SSF47413">
    <property type="entry name" value="lambda repressor-like DNA-binding domains"/>
    <property type="match status" value="1"/>
</dbReference>
<dbReference type="Gene3D" id="1.10.260.40">
    <property type="entry name" value="lambda repressor-like DNA-binding domains"/>
    <property type="match status" value="1"/>
</dbReference>
<evidence type="ECO:0000313" key="6">
    <source>
        <dbReference type="EMBL" id="SFZ88744.1"/>
    </source>
</evidence>
<dbReference type="SUPFAM" id="SSF53822">
    <property type="entry name" value="Periplasmic binding protein-like I"/>
    <property type="match status" value="1"/>
</dbReference>
<dbReference type="InterPro" id="IPR028082">
    <property type="entry name" value="Peripla_BP_I"/>
</dbReference>
<evidence type="ECO:0000259" key="5">
    <source>
        <dbReference type="PROSITE" id="PS50932"/>
    </source>
</evidence>
<dbReference type="CDD" id="cd01392">
    <property type="entry name" value="HTH_LacI"/>
    <property type="match status" value="1"/>
</dbReference>